<accession>W7JYE4</accession>
<organism evidence="1 2">
    <name type="scientific">Plasmodium falciparum (isolate NF54)</name>
    <dbReference type="NCBI Taxonomy" id="5843"/>
    <lineage>
        <taxon>Eukaryota</taxon>
        <taxon>Sar</taxon>
        <taxon>Alveolata</taxon>
        <taxon>Apicomplexa</taxon>
        <taxon>Aconoidasida</taxon>
        <taxon>Haemosporida</taxon>
        <taxon>Plasmodiidae</taxon>
        <taxon>Plasmodium</taxon>
        <taxon>Plasmodium (Laverania)</taxon>
    </lineage>
</organism>
<gene>
    <name evidence="1" type="ORF">PFNF54_01467</name>
</gene>
<evidence type="ECO:0000313" key="1">
    <source>
        <dbReference type="EMBL" id="EWC89666.1"/>
    </source>
</evidence>
<dbReference type="Proteomes" id="UP000030673">
    <property type="component" value="Unassembled WGS sequence"/>
</dbReference>
<name>W7JYE4_PLAFO</name>
<sequence>MMLKGGGKYASDHRVNEDTDDIKLQALLLEKKEKIREEYIQTFKSDISINMKLQDNDKHEYENFNHLEDDESTYDDLSYDHFTDDELENKNCFSNNVVKMNENKYIYGRNNGLVYENLSLYVVLWDIFTNNISKYTVHFFEKNEFIVPKAINEEERKRRNEFIYNISQNMPIYINCISSIIVNICRTFLFHKPLIPFKKVIYKSIICVIAMAIKLHKPHLIPSSEMLNIKKAEDYLIIENKIDQEELNELCVLFFQNNFY</sequence>
<proteinExistence type="predicted"/>
<evidence type="ECO:0000313" key="2">
    <source>
        <dbReference type="Proteomes" id="UP000030673"/>
    </source>
</evidence>
<dbReference type="AlphaFoldDB" id="W7JYE4"/>
<reference evidence="1 2" key="1">
    <citation type="submission" date="2013-02" db="EMBL/GenBank/DDBJ databases">
        <title>The Genome Sequence of Plasmodium falciparum NF54.</title>
        <authorList>
            <consortium name="The Broad Institute Genome Sequencing Platform"/>
            <consortium name="The Broad Institute Genome Sequencing Center for Infectious Disease"/>
            <person name="Neafsey D."/>
            <person name="Cheeseman I."/>
            <person name="Volkman S."/>
            <person name="Adams J."/>
            <person name="Walker B."/>
            <person name="Young S.K."/>
            <person name="Zeng Q."/>
            <person name="Gargeya S."/>
            <person name="Fitzgerald M."/>
            <person name="Haas B."/>
            <person name="Abouelleil A."/>
            <person name="Alvarado L."/>
            <person name="Arachchi H.M."/>
            <person name="Berlin A.M."/>
            <person name="Chapman S.B."/>
            <person name="Dewar J."/>
            <person name="Goldberg J."/>
            <person name="Griggs A."/>
            <person name="Gujja S."/>
            <person name="Hansen M."/>
            <person name="Howarth C."/>
            <person name="Imamovic A."/>
            <person name="Larimer J."/>
            <person name="McCowan C."/>
            <person name="Murphy C."/>
            <person name="Neiman D."/>
            <person name="Pearson M."/>
            <person name="Priest M."/>
            <person name="Roberts A."/>
            <person name="Saif S."/>
            <person name="Shea T."/>
            <person name="Sisk P."/>
            <person name="Sykes S."/>
            <person name="Wortman J."/>
            <person name="Nusbaum C."/>
            <person name="Birren B."/>
        </authorList>
    </citation>
    <scope>NUCLEOTIDE SEQUENCE [LARGE SCALE GENOMIC DNA]</scope>
    <source>
        <strain evidence="1 2">NF54</strain>
    </source>
</reference>
<dbReference type="EMBL" id="KE123765">
    <property type="protein sequence ID" value="EWC89666.1"/>
    <property type="molecule type" value="Genomic_DNA"/>
</dbReference>
<protein>
    <submittedName>
        <fullName evidence="1">Uncharacterized protein</fullName>
    </submittedName>
</protein>
<keyword evidence="2" id="KW-1185">Reference proteome</keyword>